<name>A0ACA9P7Z9_9GLOM</name>
<organism evidence="1 2">
    <name type="scientific">Cetraspora pellucida</name>
    <dbReference type="NCBI Taxonomy" id="1433469"/>
    <lineage>
        <taxon>Eukaryota</taxon>
        <taxon>Fungi</taxon>
        <taxon>Fungi incertae sedis</taxon>
        <taxon>Mucoromycota</taxon>
        <taxon>Glomeromycotina</taxon>
        <taxon>Glomeromycetes</taxon>
        <taxon>Diversisporales</taxon>
        <taxon>Gigasporaceae</taxon>
        <taxon>Cetraspora</taxon>
    </lineage>
</organism>
<dbReference type="Proteomes" id="UP000789366">
    <property type="component" value="Unassembled WGS sequence"/>
</dbReference>
<proteinExistence type="predicted"/>
<sequence length="75" mass="8744">MPNKRLNPEKPDMPLVEQPVSEQSIDEEGFLSDERIKEIIKYLEDTKSYKNSGVFNRYHADISALLKEKKYVDGK</sequence>
<evidence type="ECO:0000313" key="1">
    <source>
        <dbReference type="EMBL" id="CAG8695707.1"/>
    </source>
</evidence>
<reference evidence="1" key="1">
    <citation type="submission" date="2021-06" db="EMBL/GenBank/DDBJ databases">
        <authorList>
            <person name="Kallberg Y."/>
            <person name="Tangrot J."/>
            <person name="Rosling A."/>
        </authorList>
    </citation>
    <scope>NUCLEOTIDE SEQUENCE</scope>
    <source>
        <strain evidence="1">28 12/20/2015</strain>
    </source>
</reference>
<gene>
    <name evidence="1" type="ORF">SPELUC_LOCUS11002</name>
</gene>
<feature type="non-terminal residue" evidence="1">
    <location>
        <position position="75"/>
    </location>
</feature>
<dbReference type="EMBL" id="CAJVPW010021996">
    <property type="protein sequence ID" value="CAG8695707.1"/>
    <property type="molecule type" value="Genomic_DNA"/>
</dbReference>
<protein>
    <submittedName>
        <fullName evidence="1">11319_t:CDS:1</fullName>
    </submittedName>
</protein>
<keyword evidence="2" id="KW-1185">Reference proteome</keyword>
<accession>A0ACA9P7Z9</accession>
<evidence type="ECO:0000313" key="2">
    <source>
        <dbReference type="Proteomes" id="UP000789366"/>
    </source>
</evidence>
<comment type="caution">
    <text evidence="1">The sequence shown here is derived from an EMBL/GenBank/DDBJ whole genome shotgun (WGS) entry which is preliminary data.</text>
</comment>